<comment type="function">
    <text evidence="12">Functions as an endocytic receptor on a small subset of myeloid cells specialized for the uptake and processing of material from dead cells. Recognizes filamentous form of actin in association with particular actin-binding domains of cytoskeletal proteins, including spectrin, exposed when cell membranes are damaged, and mediate the cross-presentation of dead-cell associated antigens in a Syk-dependent manner.</text>
</comment>
<dbReference type="GO" id="GO:0009986">
    <property type="term" value="C:cell surface"/>
    <property type="evidence" value="ECO:0007669"/>
    <property type="project" value="Ensembl"/>
</dbReference>
<dbReference type="HOGENOM" id="CLU_049894_9_0_1"/>
<evidence type="ECO:0000256" key="6">
    <source>
        <dbReference type="ARBA" id="ARBA00022968"/>
    </source>
</evidence>
<evidence type="ECO:0000256" key="13">
    <source>
        <dbReference type="ARBA" id="ARBA00074639"/>
    </source>
</evidence>
<dbReference type="GeneID" id="101008425"/>
<organism evidence="16 17">
    <name type="scientific">Papio anubis</name>
    <name type="common">Olive baboon</name>
    <dbReference type="NCBI Taxonomy" id="9555"/>
    <lineage>
        <taxon>Eukaryota</taxon>
        <taxon>Metazoa</taxon>
        <taxon>Chordata</taxon>
        <taxon>Craniata</taxon>
        <taxon>Vertebrata</taxon>
        <taxon>Euteleostomi</taxon>
        <taxon>Mammalia</taxon>
        <taxon>Eutheria</taxon>
        <taxon>Euarchontoglires</taxon>
        <taxon>Primates</taxon>
        <taxon>Haplorrhini</taxon>
        <taxon>Catarrhini</taxon>
        <taxon>Cercopithecidae</taxon>
        <taxon>Cercopithecinae</taxon>
        <taxon>Papio</taxon>
    </lineage>
</organism>
<dbReference type="InterPro" id="IPR016187">
    <property type="entry name" value="CTDL_fold"/>
</dbReference>
<dbReference type="PROSITE" id="PS50041">
    <property type="entry name" value="C_TYPE_LECTIN_2"/>
    <property type="match status" value="1"/>
</dbReference>
<protein>
    <recommendedName>
        <fullName evidence="13">C-type lectin domain family 9 member A</fullName>
    </recommendedName>
</protein>
<keyword evidence="8 14" id="KW-0472">Membrane</keyword>
<dbReference type="InterPro" id="IPR016186">
    <property type="entry name" value="C-type_lectin-like/link_sf"/>
</dbReference>
<dbReference type="GO" id="GO:0001819">
    <property type="term" value="P:positive regulation of cytokine production"/>
    <property type="evidence" value="ECO:0007669"/>
    <property type="project" value="Ensembl"/>
</dbReference>
<keyword evidence="5" id="KW-0430">Lectin</keyword>
<dbReference type="RefSeq" id="XP_017801137.1">
    <property type="nucleotide sequence ID" value="XM_017945648.3"/>
</dbReference>
<evidence type="ECO:0000256" key="14">
    <source>
        <dbReference type="SAM" id="Phobius"/>
    </source>
</evidence>
<sequence>MKVHLFYSLNTNIVSHYCENVTNFSSFTNLLQTTRGVICSSLLCGLLSYQSTSDMHEEEIYTSLQWDSPAPNTYQKCLSSNKCSGAWCLVMVISCIFCMGLLTASIFLGVKLLQVSTIAMQQQEKLIQQERALLNFTEWKRSHVLQMKFCQTFMQSSLSSAHNCSPCPNNWIQNRESCYYVSEHWKIWHTSQENCLKEGSTLLQIESKEEMDFITGSLRKIRGSYDYWVGLSQDGHSGRWLWQDGSSPSPGLLPVEISQSTNQVCGYIKNSSLLSSNCSTWKYFICEKYALRSSV</sequence>
<dbReference type="GO" id="GO:0006898">
    <property type="term" value="P:receptor-mediated endocytosis"/>
    <property type="evidence" value="ECO:0007669"/>
    <property type="project" value="Ensembl"/>
</dbReference>
<evidence type="ECO:0000256" key="9">
    <source>
        <dbReference type="ARBA" id="ARBA00023157"/>
    </source>
</evidence>
<evidence type="ECO:0000256" key="4">
    <source>
        <dbReference type="ARBA" id="ARBA00022692"/>
    </source>
</evidence>
<dbReference type="FunFam" id="3.10.100.10:FF:000075">
    <property type="entry name" value="C-type lectin domain family 9 member A"/>
    <property type="match status" value="1"/>
</dbReference>
<evidence type="ECO:0000256" key="5">
    <source>
        <dbReference type="ARBA" id="ARBA00022734"/>
    </source>
</evidence>
<keyword evidence="4 14" id="KW-0812">Transmembrane</keyword>
<dbReference type="InterPro" id="IPR033992">
    <property type="entry name" value="NKR-like_CTLD"/>
</dbReference>
<evidence type="ECO:0000313" key="16">
    <source>
        <dbReference type="Ensembl" id="ENSPANP00000002855.2"/>
    </source>
</evidence>
<reference evidence="16" key="2">
    <citation type="submission" date="2025-08" db="UniProtKB">
        <authorList>
            <consortium name="Ensembl"/>
        </authorList>
    </citation>
    <scope>IDENTIFICATION</scope>
</reference>
<dbReference type="AlphaFoldDB" id="A0A096MST2"/>
<dbReference type="InterPro" id="IPR001304">
    <property type="entry name" value="C-type_lectin-like"/>
</dbReference>
<dbReference type="SMART" id="SM00034">
    <property type="entry name" value="CLECT"/>
    <property type="match status" value="1"/>
</dbReference>
<dbReference type="OMA" id="WDSPAPN"/>
<evidence type="ECO:0000256" key="7">
    <source>
        <dbReference type="ARBA" id="ARBA00022989"/>
    </source>
</evidence>
<dbReference type="GeneTree" id="ENSGT00940000161796"/>
<evidence type="ECO:0000256" key="12">
    <source>
        <dbReference type="ARBA" id="ARBA00058175"/>
    </source>
</evidence>
<dbReference type="Gene3D" id="3.10.100.10">
    <property type="entry name" value="Mannose-Binding Protein A, subunit A"/>
    <property type="match status" value="1"/>
</dbReference>
<dbReference type="PANTHER" id="PTHR47727:SF1">
    <property type="entry name" value="C-TYPE LECTIN DOMAIN FAMILY 9 MEMBER A"/>
    <property type="match status" value="1"/>
</dbReference>
<accession>A0A096MST2</accession>
<dbReference type="Bgee" id="ENSPANG00000010281">
    <property type="expression patterns" value="Expressed in spleen and 36 other cell types or tissues"/>
</dbReference>
<gene>
    <name evidence="16" type="primary">CLEC9A</name>
</gene>
<keyword evidence="7 14" id="KW-1133">Transmembrane helix</keyword>
<dbReference type="InterPro" id="IPR043315">
    <property type="entry name" value="CLEC9A"/>
</dbReference>
<dbReference type="CDD" id="cd03593">
    <property type="entry name" value="CLECT_NK_receptors_like"/>
    <property type="match status" value="1"/>
</dbReference>
<evidence type="ECO:0000313" key="17">
    <source>
        <dbReference type="Proteomes" id="UP000028761"/>
    </source>
</evidence>
<reference evidence="16" key="3">
    <citation type="submission" date="2025-09" db="UniProtKB">
        <authorList>
            <consortium name="Ensembl"/>
        </authorList>
    </citation>
    <scope>IDENTIFICATION</scope>
</reference>
<evidence type="ECO:0000256" key="2">
    <source>
        <dbReference type="ARBA" id="ARBA00011738"/>
    </source>
</evidence>
<evidence type="ECO:0000256" key="10">
    <source>
        <dbReference type="ARBA" id="ARBA00023170"/>
    </source>
</evidence>
<reference evidence="16 17" key="1">
    <citation type="submission" date="2012-03" db="EMBL/GenBank/DDBJ databases">
        <title>Whole Genome Assembly of Papio anubis.</title>
        <authorList>
            <person name="Liu Y.L."/>
            <person name="Abraham K.A."/>
            <person name="Akbar H.A."/>
            <person name="Ali S.A."/>
            <person name="Anosike U.A."/>
            <person name="Aqrawi P.A."/>
            <person name="Arias F.A."/>
            <person name="Attaway T.A."/>
            <person name="Awwad R.A."/>
            <person name="Babu C.B."/>
            <person name="Bandaranaike D.B."/>
            <person name="Battles P.B."/>
            <person name="Bell A.B."/>
            <person name="Beltran B.B."/>
            <person name="Berhane-Mersha D.B."/>
            <person name="Bess C.B."/>
            <person name="Bickham C.B."/>
            <person name="Bolden T.B."/>
            <person name="Carter K.C."/>
            <person name="Chau D.C."/>
            <person name="Chavez A.C."/>
            <person name="Clerc-Blankenburg K.C."/>
            <person name="Coyle M.C."/>
            <person name="Dao M.D."/>
            <person name="Davila M.L.D."/>
            <person name="Davy-Carroll L.D."/>
            <person name="Denson S.D."/>
            <person name="Dinh H.D."/>
            <person name="Fernandez S.F."/>
            <person name="Fernando P.F."/>
            <person name="Forbes L.F."/>
            <person name="Francis C.F."/>
            <person name="Francisco L.F."/>
            <person name="Fu Q.F."/>
            <person name="Garcia-Iii R.G."/>
            <person name="Garrett T.G."/>
            <person name="Gross S.G."/>
            <person name="Gubbala S.G."/>
            <person name="Hirani K.H."/>
            <person name="Hogues M.H."/>
            <person name="Hollins B.H."/>
            <person name="Jackson L.J."/>
            <person name="Javaid M.J."/>
            <person name="Jhangiani S.J."/>
            <person name="Johnson A.J."/>
            <person name="Johnson B.J."/>
            <person name="Jones J.J."/>
            <person name="Joshi V.J."/>
            <person name="Kalu J.K."/>
            <person name="Khan N.K."/>
            <person name="Korchina V.K."/>
            <person name="Kovar C.K."/>
            <person name="Lago L.L."/>
            <person name="Lara F.L."/>
            <person name="Le T.-K.L."/>
            <person name="Lee S.L."/>
            <person name="Legall-Iii F.L."/>
            <person name="Lemon S.L."/>
            <person name="Liu J.L."/>
            <person name="Liu Y.-S.L."/>
            <person name="Liyanage D.L."/>
            <person name="Lopez J.L."/>
            <person name="Lorensuhewa L.L."/>
            <person name="Mata R.M."/>
            <person name="Mathew T.M."/>
            <person name="Mercado C.M."/>
            <person name="Mercado I.M."/>
            <person name="Morales K.M."/>
            <person name="Morgan M.M."/>
            <person name="Munidasa M.M."/>
            <person name="Ngo D.N."/>
            <person name="Nguyen L.N."/>
            <person name="Nguyen T.N."/>
            <person name="Nguyen N.N."/>
            <person name="Obregon M.O."/>
            <person name="Okwuonu G.O."/>
            <person name="Ongeri F.O."/>
            <person name="Onwere C.O."/>
            <person name="Osifeso I.O."/>
            <person name="Parra A.P."/>
            <person name="Patil S.P."/>
            <person name="Perez A.P."/>
            <person name="Perez Y.P."/>
            <person name="Pham C.P."/>
            <person name="Pu L.-L.P."/>
            <person name="Puazo M.P."/>
            <person name="Quiroz J.Q."/>
            <person name="Rouhana J.R."/>
            <person name="Ruiz M.R."/>
            <person name="Ruiz S.-J.R."/>
            <person name="Saada N.S."/>
            <person name="Santibanez J.S."/>
            <person name="Scheel M.S."/>
            <person name="Schneider B.S."/>
            <person name="Simmons D.S."/>
            <person name="Sisson I.S."/>
            <person name="Tang L.-Y.T."/>
            <person name="Thornton R.T."/>
            <person name="Tisius J.T."/>
            <person name="Toledanes G.T."/>
            <person name="Trejos Z.T."/>
            <person name="Usmani K.U."/>
            <person name="Varghese R.V."/>
            <person name="Vattathil S.V."/>
            <person name="Vee V.V."/>
            <person name="Walker D.W."/>
            <person name="Weissenberger G.W."/>
            <person name="White C.W."/>
            <person name="Williams A.W."/>
            <person name="Woodworth J.W."/>
            <person name="Wright R.W."/>
            <person name="Zhu Y.Z."/>
            <person name="Han Y.H."/>
            <person name="Newsham I.N."/>
            <person name="Nazareth L.N."/>
            <person name="Worley K.W."/>
            <person name="Muzny D.M."/>
            <person name="Rogers J.R."/>
            <person name="Gibbs R.G."/>
        </authorList>
    </citation>
    <scope>NUCLEOTIDE SEQUENCE [LARGE SCALE GENOMIC DNA]</scope>
</reference>
<evidence type="ECO:0000256" key="11">
    <source>
        <dbReference type="ARBA" id="ARBA00023180"/>
    </source>
</evidence>
<evidence type="ECO:0000256" key="3">
    <source>
        <dbReference type="ARBA" id="ARBA00022583"/>
    </source>
</evidence>
<dbReference type="Pfam" id="PF00059">
    <property type="entry name" value="Lectin_C"/>
    <property type="match status" value="1"/>
</dbReference>
<dbReference type="Ensembl" id="ENSPANT00000008038.3">
    <property type="protein sequence ID" value="ENSPANP00000002855.2"/>
    <property type="gene ID" value="ENSPANG00000010281.3"/>
</dbReference>
<keyword evidence="9" id="KW-1015">Disulfide bond</keyword>
<evidence type="ECO:0000256" key="8">
    <source>
        <dbReference type="ARBA" id="ARBA00023136"/>
    </source>
</evidence>
<comment type="subunit">
    <text evidence="2">Homodimer.</text>
</comment>
<evidence type="ECO:0000259" key="15">
    <source>
        <dbReference type="PROSITE" id="PS50041"/>
    </source>
</evidence>
<keyword evidence="6" id="KW-0735">Signal-anchor</keyword>
<feature type="transmembrane region" description="Helical" evidence="14">
    <location>
        <begin position="86"/>
        <end position="110"/>
    </location>
</feature>
<evidence type="ECO:0000256" key="1">
    <source>
        <dbReference type="ARBA" id="ARBA00004606"/>
    </source>
</evidence>
<proteinExistence type="predicted"/>
<feature type="domain" description="C-type lectin" evidence="15">
    <location>
        <begin position="174"/>
        <end position="287"/>
    </location>
</feature>
<keyword evidence="3" id="KW-0254">Endocytosis</keyword>
<dbReference type="GO" id="GO:0016020">
    <property type="term" value="C:membrane"/>
    <property type="evidence" value="ECO:0007669"/>
    <property type="project" value="UniProtKB-SubCell"/>
</dbReference>
<dbReference type="PANTHER" id="PTHR47727">
    <property type="entry name" value="C-TYPE LECTIN DOMAIN FAMILY 9 MEMBER A"/>
    <property type="match status" value="1"/>
</dbReference>
<keyword evidence="11" id="KW-0325">Glycoprotein</keyword>
<dbReference type="STRING" id="9555.ENSPANP00000002855"/>
<keyword evidence="10" id="KW-0675">Receptor</keyword>
<dbReference type="CTD" id="283420"/>
<dbReference type="Proteomes" id="UP000028761">
    <property type="component" value="Chromosome 9"/>
</dbReference>
<dbReference type="eggNOG" id="KOG4297">
    <property type="taxonomic scope" value="Eukaryota"/>
</dbReference>
<dbReference type="SUPFAM" id="SSF56436">
    <property type="entry name" value="C-type lectin-like"/>
    <property type="match status" value="1"/>
</dbReference>
<comment type="subcellular location">
    <subcellularLocation>
        <location evidence="1">Membrane</location>
        <topology evidence="1">Single-pass type II membrane protein</topology>
    </subcellularLocation>
</comment>
<keyword evidence="17" id="KW-1185">Reference proteome</keyword>
<name>A0A096MST2_PAPAN</name>
<dbReference type="GO" id="GO:0030246">
    <property type="term" value="F:carbohydrate binding"/>
    <property type="evidence" value="ECO:0007669"/>
    <property type="project" value="UniProtKB-KW"/>
</dbReference>
<dbReference type="OrthoDB" id="6337382at2759"/>